<dbReference type="STRING" id="407821.A0A087SZ80"/>
<gene>
    <name evidence="2" type="ORF">X975_21566</name>
</gene>
<accession>A0A087SZ80</accession>
<dbReference type="EMBL" id="KK112641">
    <property type="protein sequence ID" value="KFM58169.1"/>
    <property type="molecule type" value="Genomic_DNA"/>
</dbReference>
<protein>
    <submittedName>
        <fullName evidence="2">Retrovirus-related Pol polyprotein from transposon 297</fullName>
    </submittedName>
</protein>
<dbReference type="InterPro" id="IPR041577">
    <property type="entry name" value="RT_RNaseH_2"/>
</dbReference>
<proteinExistence type="predicted"/>
<sequence length="157" mass="17968">MKDLDVVLVRIQEAKLTVKPSKCKFAQDYLNVLGHEVGFGKRSPRPRFRQSDFPTPTAKSYLDTVGYCARYIKDYARIAILLTVALKGKNKREKVIWEKECNEVFNELKTKLVKSPVLFAPDYFKEFIEQTNASLYGSGIVLSQIQDGKEHSVLYLS</sequence>
<feature type="domain" description="Reverse transcriptase/retrotransposon-derived protein RNase H-like" evidence="1">
    <location>
        <begin position="97"/>
        <end position="157"/>
    </location>
</feature>
<dbReference type="Pfam" id="PF17919">
    <property type="entry name" value="RT_RNaseH_2"/>
    <property type="match status" value="1"/>
</dbReference>
<evidence type="ECO:0000313" key="2">
    <source>
        <dbReference type="EMBL" id="KFM58169.1"/>
    </source>
</evidence>
<organism evidence="2 3">
    <name type="scientific">Stegodyphus mimosarum</name>
    <name type="common">African social velvet spider</name>
    <dbReference type="NCBI Taxonomy" id="407821"/>
    <lineage>
        <taxon>Eukaryota</taxon>
        <taxon>Metazoa</taxon>
        <taxon>Ecdysozoa</taxon>
        <taxon>Arthropoda</taxon>
        <taxon>Chelicerata</taxon>
        <taxon>Arachnida</taxon>
        <taxon>Araneae</taxon>
        <taxon>Araneomorphae</taxon>
        <taxon>Entelegynae</taxon>
        <taxon>Eresoidea</taxon>
        <taxon>Eresidae</taxon>
        <taxon>Stegodyphus</taxon>
    </lineage>
</organism>
<dbReference type="Gene3D" id="3.30.70.270">
    <property type="match status" value="2"/>
</dbReference>
<dbReference type="GO" id="GO:0071897">
    <property type="term" value="P:DNA biosynthetic process"/>
    <property type="evidence" value="ECO:0007669"/>
    <property type="project" value="UniProtKB-ARBA"/>
</dbReference>
<dbReference type="PANTHER" id="PTHR33064:SF37">
    <property type="entry name" value="RIBONUCLEASE H"/>
    <property type="match status" value="1"/>
</dbReference>
<dbReference type="InterPro" id="IPR043128">
    <property type="entry name" value="Rev_trsase/Diguanyl_cyclase"/>
</dbReference>
<dbReference type="AlphaFoldDB" id="A0A087SZ80"/>
<evidence type="ECO:0000313" key="3">
    <source>
        <dbReference type="Proteomes" id="UP000054359"/>
    </source>
</evidence>
<reference evidence="2 3" key="1">
    <citation type="submission" date="2013-11" db="EMBL/GenBank/DDBJ databases">
        <title>Genome sequencing of Stegodyphus mimosarum.</title>
        <authorList>
            <person name="Bechsgaard J."/>
        </authorList>
    </citation>
    <scope>NUCLEOTIDE SEQUENCE [LARGE SCALE GENOMIC DNA]</scope>
</reference>
<dbReference type="Proteomes" id="UP000054359">
    <property type="component" value="Unassembled WGS sequence"/>
</dbReference>
<keyword evidence="3" id="KW-1185">Reference proteome</keyword>
<feature type="non-terminal residue" evidence="2">
    <location>
        <position position="157"/>
    </location>
</feature>
<dbReference type="OrthoDB" id="6429497at2759"/>
<dbReference type="SUPFAM" id="SSF56672">
    <property type="entry name" value="DNA/RNA polymerases"/>
    <property type="match status" value="1"/>
</dbReference>
<dbReference type="InterPro" id="IPR043502">
    <property type="entry name" value="DNA/RNA_pol_sf"/>
</dbReference>
<dbReference type="PANTHER" id="PTHR33064">
    <property type="entry name" value="POL PROTEIN"/>
    <property type="match status" value="1"/>
</dbReference>
<evidence type="ECO:0000259" key="1">
    <source>
        <dbReference type="Pfam" id="PF17919"/>
    </source>
</evidence>
<name>A0A087SZ80_STEMI</name>
<dbReference type="InterPro" id="IPR051320">
    <property type="entry name" value="Viral_Replic_Matur_Polypro"/>
</dbReference>